<dbReference type="OrthoDB" id="5184723at2"/>
<feature type="transmembrane region" description="Helical" evidence="6">
    <location>
        <begin position="32"/>
        <end position="52"/>
    </location>
</feature>
<keyword evidence="6" id="KW-0472">Membrane</keyword>
<sequence length="294" mass="31396">MSPWLPVSPCTPRSCITPPAASAGIRLRLSRYLAALGLVTVAVVLSVVARLLRSPLRARLARAWTKVAVRALGIRRTVSASDTATHGALVVANHISWVDPLVLAAWRPCRMVSEIEVSTWPVIGAVVASSGTIFHDRDNLRLLPVTIEKVTQALRQGDTVVVFPEATTLCGGEIGRFHPAFFQAAIDAGVPVRPLALRYRAGGRMATDPAYLGEDTMANSMRRIVRSSGVVAEVIELPEIATGDLPGSRYDRRVLAGLAWAAVSGALRPDTVAPAVQYPKERCPVSDNALVTAS</sequence>
<evidence type="ECO:0000313" key="9">
    <source>
        <dbReference type="Proteomes" id="UP000198282"/>
    </source>
</evidence>
<keyword evidence="2" id="KW-0444">Lipid biosynthesis</keyword>
<dbReference type="EMBL" id="FZOD01000039">
    <property type="protein sequence ID" value="SNT39134.1"/>
    <property type="molecule type" value="Genomic_DNA"/>
</dbReference>
<evidence type="ECO:0000256" key="5">
    <source>
        <dbReference type="ARBA" id="ARBA00023315"/>
    </source>
</evidence>
<gene>
    <name evidence="8" type="ORF">SAMN05216276_10392</name>
</gene>
<comment type="pathway">
    <text evidence="1">Lipid metabolism.</text>
</comment>
<evidence type="ECO:0000256" key="3">
    <source>
        <dbReference type="ARBA" id="ARBA00022679"/>
    </source>
</evidence>
<dbReference type="Proteomes" id="UP000198282">
    <property type="component" value="Unassembled WGS sequence"/>
</dbReference>
<accession>A0A239MAX6</accession>
<keyword evidence="3 8" id="KW-0808">Transferase</keyword>
<keyword evidence="6" id="KW-0812">Transmembrane</keyword>
<proteinExistence type="predicted"/>
<keyword evidence="4" id="KW-0443">Lipid metabolism</keyword>
<evidence type="ECO:0000256" key="1">
    <source>
        <dbReference type="ARBA" id="ARBA00005189"/>
    </source>
</evidence>
<feature type="domain" description="Phospholipid/glycerol acyltransferase" evidence="7">
    <location>
        <begin position="88"/>
        <end position="200"/>
    </location>
</feature>
<organism evidence="8 9">
    <name type="scientific">Streptosporangium subroseum</name>
    <dbReference type="NCBI Taxonomy" id="106412"/>
    <lineage>
        <taxon>Bacteria</taxon>
        <taxon>Bacillati</taxon>
        <taxon>Actinomycetota</taxon>
        <taxon>Actinomycetes</taxon>
        <taxon>Streptosporangiales</taxon>
        <taxon>Streptosporangiaceae</taxon>
        <taxon>Streptosporangium</taxon>
    </lineage>
</organism>
<evidence type="ECO:0000256" key="6">
    <source>
        <dbReference type="SAM" id="Phobius"/>
    </source>
</evidence>
<evidence type="ECO:0000256" key="2">
    <source>
        <dbReference type="ARBA" id="ARBA00022516"/>
    </source>
</evidence>
<keyword evidence="6" id="KW-1133">Transmembrane helix</keyword>
<dbReference type="InterPro" id="IPR002123">
    <property type="entry name" value="Plipid/glycerol_acylTrfase"/>
</dbReference>
<name>A0A239MAX6_9ACTN</name>
<dbReference type="AlphaFoldDB" id="A0A239MAX6"/>
<evidence type="ECO:0000259" key="7">
    <source>
        <dbReference type="SMART" id="SM00563"/>
    </source>
</evidence>
<dbReference type="PANTHER" id="PTHR10434">
    <property type="entry name" value="1-ACYL-SN-GLYCEROL-3-PHOSPHATE ACYLTRANSFERASE"/>
    <property type="match status" value="1"/>
</dbReference>
<dbReference type="GO" id="GO:0003841">
    <property type="term" value="F:1-acylglycerol-3-phosphate O-acyltransferase activity"/>
    <property type="evidence" value="ECO:0007669"/>
    <property type="project" value="TreeGrafter"/>
</dbReference>
<reference evidence="8 9" key="1">
    <citation type="submission" date="2017-06" db="EMBL/GenBank/DDBJ databases">
        <authorList>
            <person name="Kim H.J."/>
            <person name="Triplett B.A."/>
        </authorList>
    </citation>
    <scope>NUCLEOTIDE SEQUENCE [LARGE SCALE GENOMIC DNA]</scope>
    <source>
        <strain evidence="8 9">CGMCC 4.2132</strain>
    </source>
</reference>
<evidence type="ECO:0000313" key="8">
    <source>
        <dbReference type="EMBL" id="SNT39134.1"/>
    </source>
</evidence>
<dbReference type="SUPFAM" id="SSF69593">
    <property type="entry name" value="Glycerol-3-phosphate (1)-acyltransferase"/>
    <property type="match status" value="1"/>
</dbReference>
<dbReference type="Pfam" id="PF01553">
    <property type="entry name" value="Acyltransferase"/>
    <property type="match status" value="1"/>
</dbReference>
<dbReference type="CDD" id="cd07989">
    <property type="entry name" value="LPLAT_AGPAT-like"/>
    <property type="match status" value="1"/>
</dbReference>
<evidence type="ECO:0000256" key="4">
    <source>
        <dbReference type="ARBA" id="ARBA00023098"/>
    </source>
</evidence>
<dbReference type="RefSeq" id="WP_089210823.1">
    <property type="nucleotide sequence ID" value="NZ_FZOD01000039.1"/>
</dbReference>
<keyword evidence="9" id="KW-1185">Reference proteome</keyword>
<dbReference type="SMART" id="SM00563">
    <property type="entry name" value="PlsC"/>
    <property type="match status" value="1"/>
</dbReference>
<dbReference type="GO" id="GO:0006654">
    <property type="term" value="P:phosphatidic acid biosynthetic process"/>
    <property type="evidence" value="ECO:0007669"/>
    <property type="project" value="TreeGrafter"/>
</dbReference>
<dbReference type="PANTHER" id="PTHR10434:SF64">
    <property type="entry name" value="1-ACYL-SN-GLYCEROL-3-PHOSPHATE ACYLTRANSFERASE-RELATED"/>
    <property type="match status" value="1"/>
</dbReference>
<protein>
    <submittedName>
        <fullName evidence="8">Lyso-ornithine lipid acyltransferase</fullName>
    </submittedName>
</protein>
<keyword evidence="5 8" id="KW-0012">Acyltransferase</keyword>